<evidence type="ECO:0000256" key="3">
    <source>
        <dbReference type="ARBA" id="ARBA00022794"/>
    </source>
</evidence>
<feature type="region of interest" description="Disordered" evidence="7">
    <location>
        <begin position="297"/>
        <end position="316"/>
    </location>
</feature>
<evidence type="ECO:0000313" key="9">
    <source>
        <dbReference type="Proteomes" id="UP000276133"/>
    </source>
</evidence>
<evidence type="ECO:0000256" key="4">
    <source>
        <dbReference type="ARBA" id="ARBA00023054"/>
    </source>
</evidence>
<accession>A0A3M7PP60</accession>
<comment type="similarity">
    <text evidence="2">Belongs to the CLUAP1 family.</text>
</comment>
<feature type="compositionally biased region" description="Acidic residues" evidence="7">
    <location>
        <begin position="363"/>
        <end position="403"/>
    </location>
</feature>
<evidence type="ECO:0000256" key="5">
    <source>
        <dbReference type="ARBA" id="ARBA00023069"/>
    </source>
</evidence>
<keyword evidence="5" id="KW-0969">Cilium</keyword>
<dbReference type="PANTHER" id="PTHR21547:SF0">
    <property type="entry name" value="CLUSTERIN-ASSOCIATED PROTEIN 1"/>
    <property type="match status" value="1"/>
</dbReference>
<name>A0A3M7PP60_BRAPC</name>
<dbReference type="GO" id="GO:0005929">
    <property type="term" value="C:cilium"/>
    <property type="evidence" value="ECO:0007669"/>
    <property type="project" value="UniProtKB-SubCell"/>
</dbReference>
<feature type="compositionally biased region" description="Basic and acidic residues" evidence="7">
    <location>
        <begin position="298"/>
        <end position="307"/>
    </location>
</feature>
<dbReference type="OrthoDB" id="438545at2759"/>
<proteinExistence type="inferred from homology"/>
<keyword evidence="6" id="KW-0966">Cell projection</keyword>
<dbReference type="InterPro" id="IPR019366">
    <property type="entry name" value="Clusterin-associated_protein-1"/>
</dbReference>
<comment type="caution">
    <text evidence="8">The sequence shown here is derived from an EMBL/GenBank/DDBJ whole genome shotgun (WGS) entry which is preliminary data.</text>
</comment>
<evidence type="ECO:0000313" key="8">
    <source>
        <dbReference type="EMBL" id="RNA00907.1"/>
    </source>
</evidence>
<organism evidence="8 9">
    <name type="scientific">Brachionus plicatilis</name>
    <name type="common">Marine rotifer</name>
    <name type="synonym">Brachionus muelleri</name>
    <dbReference type="NCBI Taxonomy" id="10195"/>
    <lineage>
        <taxon>Eukaryota</taxon>
        <taxon>Metazoa</taxon>
        <taxon>Spiralia</taxon>
        <taxon>Gnathifera</taxon>
        <taxon>Rotifera</taxon>
        <taxon>Eurotatoria</taxon>
        <taxon>Monogononta</taxon>
        <taxon>Pseudotrocha</taxon>
        <taxon>Ploima</taxon>
        <taxon>Brachionidae</taxon>
        <taxon>Brachionus</taxon>
    </lineage>
</organism>
<protein>
    <submittedName>
        <fullName evidence="8">Clusterin-associated 1</fullName>
    </submittedName>
</protein>
<dbReference type="Proteomes" id="UP000276133">
    <property type="component" value="Unassembled WGS sequence"/>
</dbReference>
<keyword evidence="9" id="KW-1185">Reference proteome</keyword>
<evidence type="ECO:0000256" key="1">
    <source>
        <dbReference type="ARBA" id="ARBA00004138"/>
    </source>
</evidence>
<keyword evidence="4" id="KW-0175">Coiled coil</keyword>
<feature type="region of interest" description="Disordered" evidence="7">
    <location>
        <begin position="322"/>
        <end position="434"/>
    </location>
</feature>
<dbReference type="STRING" id="10195.A0A3M7PP60"/>
<keyword evidence="3" id="KW-0970">Cilium biogenesis/degradation</keyword>
<evidence type="ECO:0000256" key="7">
    <source>
        <dbReference type="SAM" id="MobiDB-lite"/>
    </source>
</evidence>
<dbReference type="GO" id="GO:0060271">
    <property type="term" value="P:cilium assembly"/>
    <property type="evidence" value="ECO:0007669"/>
    <property type="project" value="TreeGrafter"/>
</dbReference>
<feature type="compositionally biased region" description="Basic and acidic residues" evidence="7">
    <location>
        <begin position="330"/>
        <end position="339"/>
    </location>
</feature>
<reference evidence="8 9" key="1">
    <citation type="journal article" date="2018" name="Sci. Rep.">
        <title>Genomic signatures of local adaptation to the degree of environmental predictability in rotifers.</title>
        <authorList>
            <person name="Franch-Gras L."/>
            <person name="Hahn C."/>
            <person name="Garcia-Roger E.M."/>
            <person name="Carmona M.J."/>
            <person name="Serra M."/>
            <person name="Gomez A."/>
        </authorList>
    </citation>
    <scope>NUCLEOTIDE SEQUENCE [LARGE SCALE GENOMIC DNA]</scope>
    <source>
        <strain evidence="8">HYR1</strain>
    </source>
</reference>
<evidence type="ECO:0000256" key="6">
    <source>
        <dbReference type="ARBA" id="ARBA00023273"/>
    </source>
</evidence>
<comment type="subcellular location">
    <subcellularLocation>
        <location evidence="1">Cell projection</location>
        <location evidence="1">Cilium</location>
    </subcellularLocation>
</comment>
<dbReference type="GO" id="GO:0005815">
    <property type="term" value="C:microtubule organizing center"/>
    <property type="evidence" value="ECO:0007669"/>
    <property type="project" value="TreeGrafter"/>
</dbReference>
<dbReference type="GO" id="GO:0030992">
    <property type="term" value="C:intraciliary transport particle B"/>
    <property type="evidence" value="ECO:0007669"/>
    <property type="project" value="TreeGrafter"/>
</dbReference>
<dbReference type="EMBL" id="REGN01009558">
    <property type="protein sequence ID" value="RNA00907.1"/>
    <property type="molecule type" value="Genomic_DNA"/>
</dbReference>
<dbReference type="Pfam" id="PF10234">
    <property type="entry name" value="Cluap1"/>
    <property type="match status" value="1"/>
</dbReference>
<sequence>MSYRDIKNFCEMTRVLGYPRLISVENFRQPNFPLLAELLKWLVKRYDPTADIPTEIDTESDRILFIKSVAQFMATKAHIKLNTKKLYQADGYVVKELLKMTSVLYNALKYNQEKENEDENSDRNLNIQFDISSQIGDLRRARELASEITLKGSSIFDLLGREVDLRDMRTYTINRNLELSDVEKGIRDAIKACQREGEKTATMLDNIHLDEKNLDEKIEKKRADLEKNMGRLRTLKEVRPAFMDEYEALEKELEQLYEEYLIKFRTQSYLEQQLDEYNQSEQEKFEESARRMQLANKKLKEQEKERNGNPFLDDDEMLISADSDQSDDQGAGRKQDRISKSAINARVRKQQLQQKNFGTMDADLNDSENDDEDDDDEEDDEDDDDEEDEEDDDEEPNDEDDEDLHISGGNVKSMQNKGRVIQRNVPFDDNDSDF</sequence>
<evidence type="ECO:0000256" key="2">
    <source>
        <dbReference type="ARBA" id="ARBA00008340"/>
    </source>
</evidence>
<dbReference type="AlphaFoldDB" id="A0A3M7PP60"/>
<gene>
    <name evidence="8" type="ORF">BpHYR1_015648</name>
</gene>
<dbReference type="PANTHER" id="PTHR21547">
    <property type="entry name" value="CLUSTERIN ASSOCIATED PROTEIN 1"/>
    <property type="match status" value="1"/>
</dbReference>